<feature type="compositionally biased region" description="Basic and acidic residues" evidence="1">
    <location>
        <begin position="146"/>
        <end position="155"/>
    </location>
</feature>
<gene>
    <name evidence="2" type="ORF">K431DRAFT_169716</name>
</gene>
<proteinExistence type="predicted"/>
<reference evidence="2" key="1">
    <citation type="journal article" date="2020" name="Stud. Mycol.">
        <title>101 Dothideomycetes genomes: a test case for predicting lifestyles and emergence of pathogens.</title>
        <authorList>
            <person name="Haridas S."/>
            <person name="Albert R."/>
            <person name="Binder M."/>
            <person name="Bloem J."/>
            <person name="Labutti K."/>
            <person name="Salamov A."/>
            <person name="Andreopoulos B."/>
            <person name="Baker S."/>
            <person name="Barry K."/>
            <person name="Bills G."/>
            <person name="Bluhm B."/>
            <person name="Cannon C."/>
            <person name="Castanera R."/>
            <person name="Culley D."/>
            <person name="Daum C."/>
            <person name="Ezra D."/>
            <person name="Gonzalez J."/>
            <person name="Henrissat B."/>
            <person name="Kuo A."/>
            <person name="Liang C."/>
            <person name="Lipzen A."/>
            <person name="Lutzoni F."/>
            <person name="Magnuson J."/>
            <person name="Mondo S."/>
            <person name="Nolan M."/>
            <person name="Ohm R."/>
            <person name="Pangilinan J."/>
            <person name="Park H.-J."/>
            <person name="Ramirez L."/>
            <person name="Alfaro M."/>
            <person name="Sun H."/>
            <person name="Tritt A."/>
            <person name="Yoshinaga Y."/>
            <person name="Zwiers L.-H."/>
            <person name="Turgeon B."/>
            <person name="Goodwin S."/>
            <person name="Spatafora J."/>
            <person name="Crous P."/>
            <person name="Grigoriev I."/>
        </authorList>
    </citation>
    <scope>NUCLEOTIDE SEQUENCE</scope>
    <source>
        <strain evidence="2">CBS 116435</strain>
    </source>
</reference>
<evidence type="ECO:0000256" key="1">
    <source>
        <dbReference type="SAM" id="MobiDB-lite"/>
    </source>
</evidence>
<feature type="region of interest" description="Disordered" evidence="1">
    <location>
        <begin position="132"/>
        <end position="155"/>
    </location>
</feature>
<protein>
    <submittedName>
        <fullName evidence="2">Uncharacterized protein</fullName>
    </submittedName>
</protein>
<accession>A0A9P4PXN7</accession>
<feature type="compositionally biased region" description="Low complexity" evidence="1">
    <location>
        <begin position="132"/>
        <end position="145"/>
    </location>
</feature>
<dbReference type="AlphaFoldDB" id="A0A9P4PXN7"/>
<feature type="compositionally biased region" description="Basic and acidic residues" evidence="1">
    <location>
        <begin position="228"/>
        <end position="239"/>
    </location>
</feature>
<feature type="region of interest" description="Disordered" evidence="1">
    <location>
        <begin position="217"/>
        <end position="239"/>
    </location>
</feature>
<name>A0A9P4PXN7_9PEZI</name>
<dbReference type="Proteomes" id="UP000799441">
    <property type="component" value="Unassembled WGS sequence"/>
</dbReference>
<evidence type="ECO:0000313" key="3">
    <source>
        <dbReference type="Proteomes" id="UP000799441"/>
    </source>
</evidence>
<keyword evidence="3" id="KW-1185">Reference proteome</keyword>
<sequence>MHSMGDARNSRHGRSHIIVVGCTVRRYCGLQWRITRTRVPVSHHLQLMCGSMRWRSMGCCGLPWGLLRRHDSRGSTSAAISVIVGVVAGARLAGRQPAGDRELVSSVLSLASTWDRLSELCNGKKAKACPSEQGSRSGLGLSLGLGREREGNGREGQVRIKVGSGCRVITSHLTRGHCEAPHALVTTLGSLNIRNRPRSPLRSRVLPLPSLCPGAHLYPQPSNATAKADPEHREPERESIALPPLLPLPCVYLPTWVADKLRPYLHNLRHP</sequence>
<dbReference type="EMBL" id="MU003860">
    <property type="protein sequence ID" value="KAF2716838.1"/>
    <property type="molecule type" value="Genomic_DNA"/>
</dbReference>
<evidence type="ECO:0000313" key="2">
    <source>
        <dbReference type="EMBL" id="KAF2716838.1"/>
    </source>
</evidence>
<comment type="caution">
    <text evidence="2">The sequence shown here is derived from an EMBL/GenBank/DDBJ whole genome shotgun (WGS) entry which is preliminary data.</text>
</comment>
<organism evidence="2 3">
    <name type="scientific">Polychaeton citri CBS 116435</name>
    <dbReference type="NCBI Taxonomy" id="1314669"/>
    <lineage>
        <taxon>Eukaryota</taxon>
        <taxon>Fungi</taxon>
        <taxon>Dikarya</taxon>
        <taxon>Ascomycota</taxon>
        <taxon>Pezizomycotina</taxon>
        <taxon>Dothideomycetes</taxon>
        <taxon>Dothideomycetidae</taxon>
        <taxon>Capnodiales</taxon>
        <taxon>Capnodiaceae</taxon>
        <taxon>Polychaeton</taxon>
    </lineage>
</organism>